<dbReference type="KEGG" id="lbt:AYR52_04340"/>
<protein>
    <submittedName>
        <fullName evidence="1">Energy coupling factor transporter S component ThiW</fullName>
    </submittedName>
</protein>
<dbReference type="Gene3D" id="1.10.1760.20">
    <property type="match status" value="1"/>
</dbReference>
<accession>A0A192H4J2</accession>
<proteinExistence type="predicted"/>
<gene>
    <name evidence="1" type="ORF">AYR53_09065</name>
</gene>
<dbReference type="OrthoDB" id="5516776at2"/>
<name>A0A192H4J2_9LACO</name>
<reference evidence="1 2" key="1">
    <citation type="submission" date="2016-03" db="EMBL/GenBank/DDBJ databases">
        <title>Pediococcus and Lactobacillus from brewery environment - whole genome sequencing and assembly.</title>
        <authorList>
            <person name="Behr J."/>
            <person name="Geissler A.J."/>
            <person name="Vogel R.F."/>
        </authorList>
    </citation>
    <scope>NUCLEOTIDE SEQUENCE [LARGE SCALE GENOMIC DNA]</scope>
    <source>
        <strain evidence="1 2">TMW 1.1989</strain>
    </source>
</reference>
<organism evidence="1 2">
    <name type="scientific">Loigolactobacillus backii</name>
    <dbReference type="NCBI Taxonomy" id="375175"/>
    <lineage>
        <taxon>Bacteria</taxon>
        <taxon>Bacillati</taxon>
        <taxon>Bacillota</taxon>
        <taxon>Bacilli</taxon>
        <taxon>Lactobacillales</taxon>
        <taxon>Lactobacillaceae</taxon>
        <taxon>Loigolactobacillus</taxon>
    </lineage>
</organism>
<dbReference type="Pfam" id="PF09512">
    <property type="entry name" value="ThiW"/>
    <property type="match status" value="1"/>
</dbReference>
<sequence>MRQTRNQKLVLTALLTAIAVVGGNLFEFPIGPARVAPTQHLINLISGVLVGPYYAVAQAFLTSLLRNMLGTGTLLAFPGSMIGALCVGYCYRWFKNLLAAALGELIGTGILGALVAYPLAALFLGTTGALWVFIPSFFLSALVGVIVGYIILRALWPVLKARFAR</sequence>
<evidence type="ECO:0000313" key="2">
    <source>
        <dbReference type="Proteomes" id="UP000078582"/>
    </source>
</evidence>
<evidence type="ECO:0000313" key="1">
    <source>
        <dbReference type="EMBL" id="ANK62896.1"/>
    </source>
</evidence>
<dbReference type="GeneID" id="42982406"/>
<dbReference type="PIRSF" id="PIRSF024534">
    <property type="entry name" value="ThiW"/>
    <property type="match status" value="1"/>
</dbReference>
<dbReference type="InterPro" id="IPR012652">
    <property type="entry name" value="ThiW"/>
</dbReference>
<dbReference type="AlphaFoldDB" id="A0A192H4J2"/>
<dbReference type="STRING" id="375175.AYR53_09065"/>
<dbReference type="EMBL" id="CP014873">
    <property type="protein sequence ID" value="ANK62896.1"/>
    <property type="molecule type" value="Genomic_DNA"/>
</dbReference>
<keyword evidence="2" id="KW-1185">Reference proteome</keyword>
<dbReference type="RefSeq" id="WP_068224335.1">
    <property type="nucleotide sequence ID" value="NZ_CP014623.1"/>
</dbReference>
<dbReference type="Proteomes" id="UP000078582">
    <property type="component" value="Chromosome"/>
</dbReference>
<dbReference type="NCBIfam" id="TIGR02359">
    <property type="entry name" value="thiW"/>
    <property type="match status" value="1"/>
</dbReference>